<evidence type="ECO:0000313" key="5">
    <source>
        <dbReference type="EMBL" id="KNE72980.1"/>
    </source>
</evidence>
<evidence type="ECO:0000256" key="4">
    <source>
        <dbReference type="SAM" id="MobiDB-lite"/>
    </source>
</evidence>
<dbReference type="AlphaFoldDB" id="A0A0L0TE92"/>
<feature type="repeat" description="WD" evidence="3">
    <location>
        <begin position="343"/>
        <end position="378"/>
    </location>
</feature>
<accession>A0A0L0TE92</accession>
<feature type="region of interest" description="Disordered" evidence="4">
    <location>
        <begin position="20"/>
        <end position="133"/>
    </location>
</feature>
<gene>
    <name evidence="5" type="ORF">AMAG_20654</name>
</gene>
<evidence type="ECO:0000256" key="1">
    <source>
        <dbReference type="ARBA" id="ARBA00022574"/>
    </source>
</evidence>
<dbReference type="GO" id="GO:0034198">
    <property type="term" value="P:cellular response to amino acid starvation"/>
    <property type="evidence" value="ECO:0007669"/>
    <property type="project" value="TreeGrafter"/>
</dbReference>
<dbReference type="EMBL" id="GG745386">
    <property type="protein sequence ID" value="KNE72980.1"/>
    <property type="molecule type" value="Genomic_DNA"/>
</dbReference>
<dbReference type="SUPFAM" id="SSF50978">
    <property type="entry name" value="WD40 repeat-like"/>
    <property type="match status" value="1"/>
</dbReference>
<organism evidence="5 6">
    <name type="scientific">Allomyces macrogynus (strain ATCC 38327)</name>
    <name type="common">Allomyces javanicus var. macrogynus</name>
    <dbReference type="NCBI Taxonomy" id="578462"/>
    <lineage>
        <taxon>Eukaryota</taxon>
        <taxon>Fungi</taxon>
        <taxon>Fungi incertae sedis</taxon>
        <taxon>Blastocladiomycota</taxon>
        <taxon>Blastocladiomycetes</taxon>
        <taxon>Blastocladiales</taxon>
        <taxon>Blastocladiaceae</taxon>
        <taxon>Allomyces</taxon>
    </lineage>
</organism>
<dbReference type="GO" id="GO:1904263">
    <property type="term" value="P:positive regulation of TORC1 signaling"/>
    <property type="evidence" value="ECO:0007669"/>
    <property type="project" value="TreeGrafter"/>
</dbReference>
<protein>
    <submittedName>
        <fullName evidence="5">Uncharacterized protein</fullName>
    </submittedName>
</protein>
<feature type="repeat" description="WD" evidence="3">
    <location>
        <begin position="286"/>
        <end position="328"/>
    </location>
</feature>
<name>A0A0L0TE92_ALLM3</name>
<dbReference type="InterPro" id="IPR015943">
    <property type="entry name" value="WD40/YVTN_repeat-like_dom_sf"/>
</dbReference>
<dbReference type="PROSITE" id="PS50294">
    <property type="entry name" value="WD_REPEATS_REGION"/>
    <property type="match status" value="2"/>
</dbReference>
<dbReference type="OrthoDB" id="311712at2759"/>
<keyword evidence="1 3" id="KW-0853">WD repeat</keyword>
<dbReference type="PANTHER" id="PTHR46170:SF1">
    <property type="entry name" value="GATOR COMPLEX PROTEIN WDR59"/>
    <property type="match status" value="1"/>
</dbReference>
<dbReference type="InterPro" id="IPR019775">
    <property type="entry name" value="WD40_repeat_CS"/>
</dbReference>
<evidence type="ECO:0000313" key="6">
    <source>
        <dbReference type="Proteomes" id="UP000054350"/>
    </source>
</evidence>
<proteinExistence type="predicted"/>
<dbReference type="STRING" id="578462.A0A0L0TE92"/>
<evidence type="ECO:0000256" key="2">
    <source>
        <dbReference type="ARBA" id="ARBA00022737"/>
    </source>
</evidence>
<dbReference type="Pfam" id="PF00400">
    <property type="entry name" value="WD40"/>
    <property type="match status" value="2"/>
</dbReference>
<dbReference type="Gene3D" id="2.130.10.10">
    <property type="entry name" value="YVTN repeat-like/Quinoprotein amine dehydrogenase"/>
    <property type="match status" value="2"/>
</dbReference>
<dbReference type="InterPro" id="IPR036322">
    <property type="entry name" value="WD40_repeat_dom_sf"/>
</dbReference>
<dbReference type="SMART" id="SM00320">
    <property type="entry name" value="WD40"/>
    <property type="match status" value="3"/>
</dbReference>
<dbReference type="eggNOG" id="KOG0309">
    <property type="taxonomic scope" value="Eukaryota"/>
</dbReference>
<dbReference type="PROSITE" id="PS50082">
    <property type="entry name" value="WD_REPEATS_2"/>
    <property type="match status" value="2"/>
</dbReference>
<dbReference type="PROSITE" id="PS00678">
    <property type="entry name" value="WD_REPEATS_1"/>
    <property type="match status" value="1"/>
</dbReference>
<dbReference type="GO" id="GO:0035859">
    <property type="term" value="C:Seh1-associated complex"/>
    <property type="evidence" value="ECO:0007669"/>
    <property type="project" value="TreeGrafter"/>
</dbReference>
<dbReference type="InterPro" id="IPR049567">
    <property type="entry name" value="WDR59-like"/>
</dbReference>
<keyword evidence="6" id="KW-1185">Reference proteome</keyword>
<dbReference type="PANTHER" id="PTHR46170">
    <property type="entry name" value="GATOR COMPLEX PROTEIN WDR59"/>
    <property type="match status" value="1"/>
</dbReference>
<feature type="compositionally biased region" description="Basic and acidic residues" evidence="4">
    <location>
        <begin position="76"/>
        <end position="87"/>
    </location>
</feature>
<dbReference type="GO" id="GO:0005774">
    <property type="term" value="C:vacuolar membrane"/>
    <property type="evidence" value="ECO:0007669"/>
    <property type="project" value="TreeGrafter"/>
</dbReference>
<dbReference type="InterPro" id="IPR001680">
    <property type="entry name" value="WD40_rpt"/>
</dbReference>
<reference evidence="6" key="2">
    <citation type="submission" date="2009-11" db="EMBL/GenBank/DDBJ databases">
        <title>The Genome Sequence of Allomyces macrogynus strain ATCC 38327.</title>
        <authorList>
            <consortium name="The Broad Institute Genome Sequencing Platform"/>
            <person name="Russ C."/>
            <person name="Cuomo C."/>
            <person name="Shea T."/>
            <person name="Young S.K."/>
            <person name="Zeng Q."/>
            <person name="Koehrsen M."/>
            <person name="Haas B."/>
            <person name="Borodovsky M."/>
            <person name="Guigo R."/>
            <person name="Alvarado L."/>
            <person name="Berlin A."/>
            <person name="Borenstein D."/>
            <person name="Chen Z."/>
            <person name="Engels R."/>
            <person name="Freedman E."/>
            <person name="Gellesch M."/>
            <person name="Goldberg J."/>
            <person name="Griggs A."/>
            <person name="Gujja S."/>
            <person name="Heiman D."/>
            <person name="Hepburn T."/>
            <person name="Howarth C."/>
            <person name="Jen D."/>
            <person name="Larson L."/>
            <person name="Lewis B."/>
            <person name="Mehta T."/>
            <person name="Park D."/>
            <person name="Pearson M."/>
            <person name="Roberts A."/>
            <person name="Saif S."/>
            <person name="Shenoy N."/>
            <person name="Sisk P."/>
            <person name="Stolte C."/>
            <person name="Sykes S."/>
            <person name="Walk T."/>
            <person name="White J."/>
            <person name="Yandava C."/>
            <person name="Burger G."/>
            <person name="Gray M.W."/>
            <person name="Holland P.W.H."/>
            <person name="King N."/>
            <person name="Lang F.B.F."/>
            <person name="Roger A.J."/>
            <person name="Ruiz-Trillo I."/>
            <person name="Lander E."/>
            <person name="Nusbaum C."/>
        </authorList>
    </citation>
    <scope>NUCLEOTIDE SEQUENCE [LARGE SCALE GENOMIC DNA]</scope>
    <source>
        <strain evidence="6">ATCC 38327</strain>
    </source>
</reference>
<sequence>MDQDEVVLPEAVRAPAALRGSMPLAVDPVPDATVPRDTEVVIGAERQLPTPPSGEHDTAEPASSTMPCDVPVPDTAADRVPDKEPRRGSSTVTGTDLGSAALIPSNDHLDHSDRSDADSDSDDNDALHRPPTCPVTTVPIYEALSGPLGSVALSPSARDIAVPTRTGLAILDLYDPYGDPRLVTRAVPPLIGNTQPQLQPAVKVAWNPHLARQQWVASTHRTHVIVWNLTHPGSATSTPLATPPGSPPPTLRRTAAPSDPIVPLAAYTSPAPTPTTTSPPSIETVLSSHTRAVTSLAWSPAHADMLATASLDGTVRLWDFAPPRCAREHVFHTTSPPSIETVLSSHTRAVTSLAWSPAHADMLATASLDGTVRLWDLRRRGAPVNTFSTWGDPVLDVAWNNVNSWRFATAGAASRGIRRGTRNWLRARPMGGSGDGIRSRHLAPW</sequence>
<dbReference type="VEuPathDB" id="FungiDB:AMAG_20654"/>
<dbReference type="GO" id="GO:0035591">
    <property type="term" value="F:signaling adaptor activity"/>
    <property type="evidence" value="ECO:0007669"/>
    <property type="project" value="TreeGrafter"/>
</dbReference>
<keyword evidence="2" id="KW-0677">Repeat</keyword>
<reference evidence="5 6" key="1">
    <citation type="submission" date="2009-11" db="EMBL/GenBank/DDBJ databases">
        <title>Annotation of Allomyces macrogynus ATCC 38327.</title>
        <authorList>
            <consortium name="The Broad Institute Genome Sequencing Platform"/>
            <person name="Russ C."/>
            <person name="Cuomo C."/>
            <person name="Burger G."/>
            <person name="Gray M.W."/>
            <person name="Holland P.W.H."/>
            <person name="King N."/>
            <person name="Lang F.B.F."/>
            <person name="Roger A.J."/>
            <person name="Ruiz-Trillo I."/>
            <person name="Young S.K."/>
            <person name="Zeng Q."/>
            <person name="Gargeya S."/>
            <person name="Fitzgerald M."/>
            <person name="Haas B."/>
            <person name="Abouelleil A."/>
            <person name="Alvarado L."/>
            <person name="Arachchi H.M."/>
            <person name="Berlin A."/>
            <person name="Chapman S.B."/>
            <person name="Gearin G."/>
            <person name="Goldberg J."/>
            <person name="Griggs A."/>
            <person name="Gujja S."/>
            <person name="Hansen M."/>
            <person name="Heiman D."/>
            <person name="Howarth C."/>
            <person name="Larimer J."/>
            <person name="Lui A."/>
            <person name="MacDonald P.J.P."/>
            <person name="McCowen C."/>
            <person name="Montmayeur A."/>
            <person name="Murphy C."/>
            <person name="Neiman D."/>
            <person name="Pearson M."/>
            <person name="Priest M."/>
            <person name="Roberts A."/>
            <person name="Saif S."/>
            <person name="Shea T."/>
            <person name="Sisk P."/>
            <person name="Stolte C."/>
            <person name="Sykes S."/>
            <person name="Wortman J."/>
            <person name="Nusbaum C."/>
            <person name="Birren B."/>
        </authorList>
    </citation>
    <scope>NUCLEOTIDE SEQUENCE [LARGE SCALE GENOMIC DNA]</scope>
    <source>
        <strain evidence="5 6">ATCC 38327</strain>
    </source>
</reference>
<evidence type="ECO:0000256" key="3">
    <source>
        <dbReference type="PROSITE-ProRule" id="PRU00221"/>
    </source>
</evidence>
<feature type="compositionally biased region" description="Basic and acidic residues" evidence="4">
    <location>
        <begin position="107"/>
        <end position="117"/>
    </location>
</feature>
<dbReference type="Proteomes" id="UP000054350">
    <property type="component" value="Unassembled WGS sequence"/>
</dbReference>